<keyword evidence="1" id="KW-0472">Membrane</keyword>
<dbReference type="EMBL" id="DWYC01000094">
    <property type="protein sequence ID" value="HJB58015.1"/>
    <property type="molecule type" value="Genomic_DNA"/>
</dbReference>
<keyword evidence="1" id="KW-1133">Transmembrane helix</keyword>
<feature type="transmembrane region" description="Helical" evidence="1">
    <location>
        <begin position="145"/>
        <end position="166"/>
    </location>
</feature>
<name>A0A9D2MBY7_9FIRM</name>
<proteinExistence type="predicted"/>
<comment type="caution">
    <text evidence="2">The sequence shown here is derived from an EMBL/GenBank/DDBJ whole genome shotgun (WGS) entry which is preliminary data.</text>
</comment>
<feature type="transmembrane region" description="Helical" evidence="1">
    <location>
        <begin position="12"/>
        <end position="29"/>
    </location>
</feature>
<sequence length="175" mass="18852">MVRSGRSKDARELARPALLSALSLALLYLSSLVPGGRLGMVALAGLVPAAAVISGGIRGGLMCYAVAGILGVLVVPDKGCALLYLFFFGLYPVVKSLCERLPRWGELLAKLIFFNGMLSVFWFLLGELFLPFLPEPLVGTGMVYAVGNVAFLLYDFGFSKLIALYLHRVAPVLRK</sequence>
<evidence type="ECO:0000256" key="1">
    <source>
        <dbReference type="SAM" id="Phobius"/>
    </source>
</evidence>
<evidence type="ECO:0000313" key="3">
    <source>
        <dbReference type="Proteomes" id="UP000824208"/>
    </source>
</evidence>
<reference evidence="2" key="2">
    <citation type="submission" date="2021-04" db="EMBL/GenBank/DDBJ databases">
        <authorList>
            <person name="Gilroy R."/>
        </authorList>
    </citation>
    <scope>NUCLEOTIDE SEQUENCE</scope>
    <source>
        <strain evidence="2">CHK189-11263</strain>
    </source>
</reference>
<feature type="transmembrane region" description="Helical" evidence="1">
    <location>
        <begin position="107"/>
        <end position="125"/>
    </location>
</feature>
<dbReference type="AlphaFoldDB" id="A0A9D2MBY7"/>
<protein>
    <submittedName>
        <fullName evidence="2">Uncharacterized protein</fullName>
    </submittedName>
</protein>
<feature type="transmembrane region" description="Helical" evidence="1">
    <location>
        <begin position="35"/>
        <end position="52"/>
    </location>
</feature>
<organism evidence="2 3">
    <name type="scientific">Candidatus Flavonifractor intestinipullorum</name>
    <dbReference type="NCBI Taxonomy" id="2838587"/>
    <lineage>
        <taxon>Bacteria</taxon>
        <taxon>Bacillati</taxon>
        <taxon>Bacillota</taxon>
        <taxon>Clostridia</taxon>
        <taxon>Eubacteriales</taxon>
        <taxon>Oscillospiraceae</taxon>
        <taxon>Flavonifractor</taxon>
    </lineage>
</organism>
<gene>
    <name evidence="2" type="ORF">H9714_10755</name>
</gene>
<dbReference type="Proteomes" id="UP000824208">
    <property type="component" value="Unassembled WGS sequence"/>
</dbReference>
<keyword evidence="1" id="KW-0812">Transmembrane</keyword>
<evidence type="ECO:0000313" key="2">
    <source>
        <dbReference type="EMBL" id="HJB58015.1"/>
    </source>
</evidence>
<reference evidence="2" key="1">
    <citation type="journal article" date="2021" name="PeerJ">
        <title>Extensive microbial diversity within the chicken gut microbiome revealed by metagenomics and culture.</title>
        <authorList>
            <person name="Gilroy R."/>
            <person name="Ravi A."/>
            <person name="Getino M."/>
            <person name="Pursley I."/>
            <person name="Horton D.L."/>
            <person name="Alikhan N.F."/>
            <person name="Baker D."/>
            <person name="Gharbi K."/>
            <person name="Hall N."/>
            <person name="Watson M."/>
            <person name="Adriaenssens E.M."/>
            <person name="Foster-Nyarko E."/>
            <person name="Jarju S."/>
            <person name="Secka A."/>
            <person name="Antonio M."/>
            <person name="Oren A."/>
            <person name="Chaudhuri R.R."/>
            <person name="La Ragione R."/>
            <person name="Hildebrand F."/>
            <person name="Pallen M.J."/>
        </authorList>
    </citation>
    <scope>NUCLEOTIDE SEQUENCE</scope>
    <source>
        <strain evidence="2">CHK189-11263</strain>
    </source>
</reference>
<accession>A0A9D2MBY7</accession>